<evidence type="ECO:0000256" key="1">
    <source>
        <dbReference type="SAM" id="MobiDB-lite"/>
    </source>
</evidence>
<dbReference type="SUPFAM" id="SSF69618">
    <property type="entry name" value="HemD-like"/>
    <property type="match status" value="1"/>
</dbReference>
<keyword evidence="3" id="KW-0456">Lyase</keyword>
<dbReference type="GO" id="GO:0004852">
    <property type="term" value="F:uroporphyrinogen-III synthase activity"/>
    <property type="evidence" value="ECO:0007669"/>
    <property type="project" value="UniProtKB-EC"/>
</dbReference>
<dbReference type="PANTHER" id="PTHR12390:SF0">
    <property type="entry name" value="UROPORPHYRINOGEN-III SYNTHASE"/>
    <property type="match status" value="1"/>
</dbReference>
<name>A0AAF0DPN5_9EURO</name>
<evidence type="ECO:0000259" key="2">
    <source>
        <dbReference type="Pfam" id="PF02602"/>
    </source>
</evidence>
<proteinExistence type="predicted"/>
<dbReference type="InterPro" id="IPR039793">
    <property type="entry name" value="UROS/Hem4"/>
</dbReference>
<keyword evidence="4" id="KW-1185">Reference proteome</keyword>
<reference evidence="3" key="1">
    <citation type="submission" date="2023-03" db="EMBL/GenBank/DDBJ databases">
        <title>Emydomyces testavorans Genome Sequence.</title>
        <authorList>
            <person name="Hoyer L."/>
        </authorList>
    </citation>
    <scope>NUCLEOTIDE SEQUENCE</scope>
    <source>
        <strain evidence="3">16-2883</strain>
    </source>
</reference>
<dbReference type="CDD" id="cd06578">
    <property type="entry name" value="HemD"/>
    <property type="match status" value="1"/>
</dbReference>
<dbReference type="EMBL" id="CP120630">
    <property type="protein sequence ID" value="WEW60635.1"/>
    <property type="molecule type" value="Genomic_DNA"/>
</dbReference>
<dbReference type="FunFam" id="3.40.50.10090:FF:000011">
    <property type="entry name" value="Uroporphyrinogen-III synthase (UroS), putative"/>
    <property type="match status" value="1"/>
</dbReference>
<dbReference type="Pfam" id="PF02602">
    <property type="entry name" value="HEM4"/>
    <property type="match status" value="2"/>
</dbReference>
<dbReference type="InterPro" id="IPR036108">
    <property type="entry name" value="4pyrrol_syn_uPrphyn_synt_sf"/>
</dbReference>
<protein>
    <submittedName>
        <fullName evidence="3">Uroporphyrinogen-III synthase</fullName>
        <ecNumber evidence="3">4.2.1.75</ecNumber>
    </submittedName>
</protein>
<feature type="domain" description="Tetrapyrrole biosynthesis uroporphyrinogen III synthase" evidence="2">
    <location>
        <begin position="43"/>
        <end position="161"/>
    </location>
</feature>
<dbReference type="PANTHER" id="PTHR12390">
    <property type="entry name" value="UROPORPHYRINOGEN III SYNTHASE"/>
    <property type="match status" value="1"/>
</dbReference>
<dbReference type="GO" id="GO:0005829">
    <property type="term" value="C:cytosol"/>
    <property type="evidence" value="ECO:0007669"/>
    <property type="project" value="TreeGrafter"/>
</dbReference>
<dbReference type="AlphaFoldDB" id="A0AAF0DPN5"/>
<dbReference type="GO" id="GO:0006780">
    <property type="term" value="P:uroporphyrinogen III biosynthetic process"/>
    <property type="evidence" value="ECO:0007669"/>
    <property type="project" value="InterPro"/>
</dbReference>
<feature type="compositionally biased region" description="Low complexity" evidence="1">
    <location>
        <begin position="1"/>
        <end position="18"/>
    </location>
</feature>
<organism evidence="3 4">
    <name type="scientific">Emydomyces testavorans</name>
    <dbReference type="NCBI Taxonomy" id="2070801"/>
    <lineage>
        <taxon>Eukaryota</taxon>
        <taxon>Fungi</taxon>
        <taxon>Dikarya</taxon>
        <taxon>Ascomycota</taxon>
        <taxon>Pezizomycotina</taxon>
        <taxon>Eurotiomycetes</taxon>
        <taxon>Eurotiomycetidae</taxon>
        <taxon>Onygenales</taxon>
        <taxon>Nannizziopsiaceae</taxon>
        <taxon>Emydomyces</taxon>
    </lineage>
</organism>
<dbReference type="EC" id="4.2.1.75" evidence="3"/>
<sequence>MPNASNSSSPSNQPNPDSIPVLLLKTKSTPHDGYEEYFLSPARTYTYEPIFIPVLEHKFDEENLRKVRDLFLSGALKRKYGGLVFTSQRAVEGFSRMIVEEVGQALSSEASRHLALYTVGPATYRSLDTLRTSHLPHATLAGKDAGTGEMLASLILQHYNNNNNNNNDLERNRLAAAKSEEGNGGGSGNRKLPLLFLVGETHRDVIPKTLMSAELPADERIHVDEVVVYRTGVMESFREEFRSTLEKVMGDDDGDDDGDGSRRRPVWVVVFSPTGCDAMVDILGIAAARDGLEDREASCVQVGNNRRRRRDCYIATIGPTTRDHLRLKFGVEPDVCAEKPSPDGVGGAIEMVMGARAEEKE</sequence>
<feature type="domain" description="Tetrapyrrole biosynthesis uroporphyrinogen III synthase" evidence="2">
    <location>
        <begin position="191"/>
        <end position="344"/>
    </location>
</feature>
<dbReference type="Gene3D" id="3.40.50.10090">
    <property type="match status" value="2"/>
</dbReference>
<dbReference type="InterPro" id="IPR003754">
    <property type="entry name" value="4pyrrol_synth_uPrphyn_synth"/>
</dbReference>
<accession>A0AAF0DPN5</accession>
<evidence type="ECO:0000313" key="4">
    <source>
        <dbReference type="Proteomes" id="UP001219355"/>
    </source>
</evidence>
<gene>
    <name evidence="3" type="primary">HEM4</name>
    <name evidence="3" type="ORF">PRK78_006122</name>
</gene>
<dbReference type="Proteomes" id="UP001219355">
    <property type="component" value="Chromosome 4"/>
</dbReference>
<evidence type="ECO:0000313" key="3">
    <source>
        <dbReference type="EMBL" id="WEW60635.1"/>
    </source>
</evidence>
<feature type="region of interest" description="Disordered" evidence="1">
    <location>
        <begin position="1"/>
        <end position="20"/>
    </location>
</feature>